<organism evidence="1 2">
    <name type="scientific">Wenxinia marina DSM 24838</name>
    <dbReference type="NCBI Taxonomy" id="1123501"/>
    <lineage>
        <taxon>Bacteria</taxon>
        <taxon>Pseudomonadati</taxon>
        <taxon>Pseudomonadota</taxon>
        <taxon>Alphaproteobacteria</taxon>
        <taxon>Rhodobacterales</taxon>
        <taxon>Roseobacteraceae</taxon>
        <taxon>Wenxinia</taxon>
    </lineage>
</organism>
<proteinExistence type="predicted"/>
<dbReference type="AlphaFoldDB" id="A0A0D0PIW9"/>
<dbReference type="Proteomes" id="UP000035100">
    <property type="component" value="Unassembled WGS sequence"/>
</dbReference>
<evidence type="ECO:0000313" key="1">
    <source>
        <dbReference type="EMBL" id="KIQ71331.1"/>
    </source>
</evidence>
<protein>
    <submittedName>
        <fullName evidence="1">Uncharacterized protein</fullName>
    </submittedName>
</protein>
<keyword evidence="2" id="KW-1185">Reference proteome</keyword>
<gene>
    <name evidence="1" type="ORF">Wenmar_00100</name>
</gene>
<dbReference type="EMBL" id="AONG01000002">
    <property type="protein sequence ID" value="KIQ71331.1"/>
    <property type="molecule type" value="Genomic_DNA"/>
</dbReference>
<name>A0A0D0PIW9_9RHOB</name>
<dbReference type="RefSeq" id="WP_018301989.1">
    <property type="nucleotide sequence ID" value="NZ_KB902280.1"/>
</dbReference>
<comment type="caution">
    <text evidence="1">The sequence shown here is derived from an EMBL/GenBank/DDBJ whole genome shotgun (WGS) entry which is preliminary data.</text>
</comment>
<reference evidence="1 2" key="1">
    <citation type="submission" date="2013-01" db="EMBL/GenBank/DDBJ databases">
        <authorList>
            <person name="Fiebig A."/>
            <person name="Goeker M."/>
            <person name="Klenk H.-P.P."/>
        </authorList>
    </citation>
    <scope>NUCLEOTIDE SEQUENCE [LARGE SCALE GENOMIC DNA]</scope>
    <source>
        <strain evidence="1 2">DSM 24838</strain>
    </source>
</reference>
<sequence>METTERQQVETLAADLRASIRALAAHEGTGEASRLAVTAYLTLHLLLDERDTAWNSAIEAATSEVERLDVGRTGADVAAVLRGMRI</sequence>
<evidence type="ECO:0000313" key="2">
    <source>
        <dbReference type="Proteomes" id="UP000035100"/>
    </source>
</evidence>
<accession>A0A0D0PIW9</accession>